<dbReference type="Proteomes" id="UP001497482">
    <property type="component" value="Chromosome 13"/>
</dbReference>
<name>A0AAV2JPE4_KNICA</name>
<accession>A0AAV2JPE4</accession>
<gene>
    <name evidence="1" type="ORF">KC01_LOCUS8442</name>
</gene>
<protein>
    <submittedName>
        <fullName evidence="1">Uncharacterized protein</fullName>
    </submittedName>
</protein>
<evidence type="ECO:0000313" key="2">
    <source>
        <dbReference type="Proteomes" id="UP001497482"/>
    </source>
</evidence>
<reference evidence="1 2" key="1">
    <citation type="submission" date="2024-04" db="EMBL/GenBank/DDBJ databases">
        <authorList>
            <person name="Waldvogel A.-M."/>
            <person name="Schoenle A."/>
        </authorList>
    </citation>
    <scope>NUCLEOTIDE SEQUENCE [LARGE SCALE GENOMIC DNA]</scope>
</reference>
<dbReference type="EMBL" id="OZ035835">
    <property type="protein sequence ID" value="CAL1577054.1"/>
    <property type="molecule type" value="Genomic_DNA"/>
</dbReference>
<proteinExistence type="predicted"/>
<evidence type="ECO:0000313" key="1">
    <source>
        <dbReference type="EMBL" id="CAL1577054.1"/>
    </source>
</evidence>
<organism evidence="1 2">
    <name type="scientific">Knipowitschia caucasica</name>
    <name type="common">Caucasian dwarf goby</name>
    <name type="synonym">Pomatoschistus caucasicus</name>
    <dbReference type="NCBI Taxonomy" id="637954"/>
    <lineage>
        <taxon>Eukaryota</taxon>
        <taxon>Metazoa</taxon>
        <taxon>Chordata</taxon>
        <taxon>Craniata</taxon>
        <taxon>Vertebrata</taxon>
        <taxon>Euteleostomi</taxon>
        <taxon>Actinopterygii</taxon>
        <taxon>Neopterygii</taxon>
        <taxon>Teleostei</taxon>
        <taxon>Neoteleostei</taxon>
        <taxon>Acanthomorphata</taxon>
        <taxon>Gobiaria</taxon>
        <taxon>Gobiiformes</taxon>
        <taxon>Gobioidei</taxon>
        <taxon>Gobiidae</taxon>
        <taxon>Gobiinae</taxon>
        <taxon>Knipowitschia</taxon>
    </lineage>
</organism>
<dbReference type="AlphaFoldDB" id="A0AAV2JPE4"/>
<sequence>MTLPLHRLYQPAEANIATAYTTHQYRTDPQDHLEQTFAFTQKKLGDSAEGRKAYYDPKASHNELQVGDQKNYLMKPAPAIPQEMPDDDSQEPLMLPAVKSDAPAIPEERLLHSQLKFMWRKNSSETYVSQVLSQVKGYSFLIHHSDLLTLKPHNWLDGEVSY</sequence>
<keyword evidence="2" id="KW-1185">Reference proteome</keyword>